<dbReference type="SUPFAM" id="SSF52172">
    <property type="entry name" value="CheY-like"/>
    <property type="match status" value="1"/>
</dbReference>
<dbReference type="GO" id="GO:0043565">
    <property type="term" value="F:sequence-specific DNA binding"/>
    <property type="evidence" value="ECO:0007669"/>
    <property type="project" value="InterPro"/>
</dbReference>
<dbReference type="GO" id="GO:0003700">
    <property type="term" value="F:DNA-binding transcription factor activity"/>
    <property type="evidence" value="ECO:0007669"/>
    <property type="project" value="InterPro"/>
</dbReference>
<evidence type="ECO:0000256" key="8">
    <source>
        <dbReference type="ARBA" id="ARBA00023163"/>
    </source>
</evidence>
<dbReference type="PANTHER" id="PTHR42713">
    <property type="entry name" value="HISTIDINE KINASE-RELATED"/>
    <property type="match status" value="1"/>
</dbReference>
<comment type="caution">
    <text evidence="13">The sequence shown here is derived from an EMBL/GenBank/DDBJ whole genome shotgun (WGS) entry which is preliminary data.</text>
</comment>
<evidence type="ECO:0000313" key="13">
    <source>
        <dbReference type="EMBL" id="TCL53687.1"/>
    </source>
</evidence>
<dbReference type="InterPro" id="IPR018060">
    <property type="entry name" value="HTH_AraC"/>
</dbReference>
<evidence type="ECO:0000256" key="9">
    <source>
        <dbReference type="ARBA" id="ARBA00024867"/>
    </source>
</evidence>
<dbReference type="Gene3D" id="1.10.10.60">
    <property type="entry name" value="Homeodomain-like"/>
    <property type="match status" value="2"/>
</dbReference>
<dbReference type="SMART" id="SM00342">
    <property type="entry name" value="HTH_ARAC"/>
    <property type="match status" value="1"/>
</dbReference>
<evidence type="ECO:0000256" key="4">
    <source>
        <dbReference type="ARBA" id="ARBA00022553"/>
    </source>
</evidence>
<protein>
    <recommendedName>
        <fullName evidence="2">Stage 0 sporulation protein A homolog</fullName>
    </recommendedName>
</protein>
<proteinExistence type="predicted"/>
<evidence type="ECO:0000256" key="10">
    <source>
        <dbReference type="PROSITE-ProRule" id="PRU00169"/>
    </source>
</evidence>
<evidence type="ECO:0000256" key="6">
    <source>
        <dbReference type="ARBA" id="ARBA00023015"/>
    </source>
</evidence>
<feature type="domain" description="HTH araC/xylS-type" evidence="11">
    <location>
        <begin position="428"/>
        <end position="527"/>
    </location>
</feature>
<evidence type="ECO:0000256" key="5">
    <source>
        <dbReference type="ARBA" id="ARBA00023012"/>
    </source>
</evidence>
<sequence length="532" mass="59936">MEGYRILLVDDEEELRAGIRRRIDWEALGFVLAGEAANGQDALELAEQLRPDVVLTDIKMPFMDGLTLCRQLKTQLPAVRLVIFSGFDEFDYARQAIGMNVFEYLLKPITSTELSDVLVRLKKAMDEERAHQKDMEKLRRSYEENLPVLRGLFYTRLLSGQLKPGQIMERAARYEIELSGKSWAAARVHVSDLGDDPDELILLSLQNFFAENTTLSGCQPHWCLYDDDLAVIAAFEGSAAMYSLLQELERVRALAETLLGLRLTVGVGLAVETPGQLARSVQGAKSALDYRSILGPGRTLYIGDLEPRGAVALPFDAAAERQLVNAVKLGTPEKVRRFTRGWLSQARSDSSMSQMQCFFLELVACLMRLAREGEIPQEEVFGPGFTGAVRISDFSGPEQLGSWVEERCLHLQELLRRQRSYAAARTVDRAREFIAENFSNSDLSVEMLCEHLHLSPAYFSTMFKKETGESFTACVTRVRMEAAAERLRTTEEKTYLIAEQTGYLDPNYFSYVFKRYFGTSPSKYRAAGQQGQ</sequence>
<organism evidence="13 14">
    <name type="scientific">Allofournierella massiliensis</name>
    <dbReference type="NCBI Taxonomy" id="1650663"/>
    <lineage>
        <taxon>Bacteria</taxon>
        <taxon>Bacillati</taxon>
        <taxon>Bacillota</taxon>
        <taxon>Clostridia</taxon>
        <taxon>Eubacteriales</taxon>
        <taxon>Oscillospiraceae</taxon>
        <taxon>Allofournierella</taxon>
    </lineage>
</organism>
<evidence type="ECO:0000256" key="2">
    <source>
        <dbReference type="ARBA" id="ARBA00018672"/>
    </source>
</evidence>
<dbReference type="PROSITE" id="PS01124">
    <property type="entry name" value="HTH_ARAC_FAMILY_2"/>
    <property type="match status" value="1"/>
</dbReference>
<keyword evidence="3" id="KW-0963">Cytoplasm</keyword>
<gene>
    <name evidence="13" type="ORF">EDD77_1289</name>
</gene>
<dbReference type="PROSITE" id="PS50110">
    <property type="entry name" value="RESPONSE_REGULATORY"/>
    <property type="match status" value="1"/>
</dbReference>
<dbReference type="OrthoDB" id="9794370at2"/>
<accession>A0A4R1QKK0</accession>
<evidence type="ECO:0000256" key="1">
    <source>
        <dbReference type="ARBA" id="ARBA00004496"/>
    </source>
</evidence>
<keyword evidence="8" id="KW-0804">Transcription</keyword>
<reference evidence="13 14" key="1">
    <citation type="submission" date="2019-03" db="EMBL/GenBank/DDBJ databases">
        <title>Genomic Encyclopedia of Type Strains, Phase IV (KMG-IV): sequencing the most valuable type-strain genomes for metagenomic binning, comparative biology and taxonomic classification.</title>
        <authorList>
            <person name="Goeker M."/>
        </authorList>
    </citation>
    <scope>NUCLEOTIDE SEQUENCE [LARGE SCALE GENOMIC DNA]</scope>
    <source>
        <strain evidence="13 14">DSM 100451</strain>
    </source>
</reference>
<dbReference type="RefSeq" id="WP_058963881.1">
    <property type="nucleotide sequence ID" value="NZ_CABKVM010000015.1"/>
</dbReference>
<dbReference type="SMART" id="SM00448">
    <property type="entry name" value="REC"/>
    <property type="match status" value="1"/>
</dbReference>
<name>A0A4R1QKK0_9FIRM</name>
<evidence type="ECO:0000313" key="14">
    <source>
        <dbReference type="Proteomes" id="UP000295184"/>
    </source>
</evidence>
<keyword evidence="7" id="KW-0238">DNA-binding</keyword>
<feature type="modified residue" description="4-aspartylphosphate" evidence="10">
    <location>
        <position position="57"/>
    </location>
</feature>
<dbReference type="SUPFAM" id="SSF46689">
    <property type="entry name" value="Homeodomain-like"/>
    <property type="match status" value="2"/>
</dbReference>
<dbReference type="CDD" id="cd17536">
    <property type="entry name" value="REC_YesN-like"/>
    <property type="match status" value="1"/>
</dbReference>
<evidence type="ECO:0000259" key="11">
    <source>
        <dbReference type="PROSITE" id="PS01124"/>
    </source>
</evidence>
<dbReference type="InterPro" id="IPR009057">
    <property type="entry name" value="Homeodomain-like_sf"/>
</dbReference>
<dbReference type="Proteomes" id="UP000295184">
    <property type="component" value="Unassembled WGS sequence"/>
</dbReference>
<comment type="subcellular location">
    <subcellularLocation>
        <location evidence="1">Cytoplasm</location>
    </subcellularLocation>
</comment>
<dbReference type="GO" id="GO:0000160">
    <property type="term" value="P:phosphorelay signal transduction system"/>
    <property type="evidence" value="ECO:0007669"/>
    <property type="project" value="UniProtKB-KW"/>
</dbReference>
<dbReference type="Pfam" id="PF12833">
    <property type="entry name" value="HTH_18"/>
    <property type="match status" value="1"/>
</dbReference>
<dbReference type="InterPro" id="IPR011006">
    <property type="entry name" value="CheY-like_superfamily"/>
</dbReference>
<comment type="function">
    <text evidence="9">May play the central regulatory role in sporulation. It may be an element of the effector pathway responsible for the activation of sporulation genes in response to nutritional stress. Spo0A may act in concert with spo0H (a sigma factor) to control the expression of some genes that are critical to the sporulation process.</text>
</comment>
<dbReference type="PANTHER" id="PTHR42713:SF3">
    <property type="entry name" value="TRANSCRIPTIONAL REGULATORY PROTEIN HPTR"/>
    <property type="match status" value="1"/>
</dbReference>
<dbReference type="InterPro" id="IPR041522">
    <property type="entry name" value="CdaR_GGDEF"/>
</dbReference>
<keyword evidence="6" id="KW-0805">Transcription regulation</keyword>
<feature type="domain" description="Response regulatory" evidence="12">
    <location>
        <begin position="5"/>
        <end position="122"/>
    </location>
</feature>
<dbReference type="InterPro" id="IPR001789">
    <property type="entry name" value="Sig_transdc_resp-reg_receiver"/>
</dbReference>
<keyword evidence="4 10" id="KW-0597">Phosphoprotein</keyword>
<dbReference type="InterPro" id="IPR051552">
    <property type="entry name" value="HptR"/>
</dbReference>
<dbReference type="Gene3D" id="3.40.50.2300">
    <property type="match status" value="1"/>
</dbReference>
<dbReference type="EMBL" id="SLUM01000028">
    <property type="protein sequence ID" value="TCL53687.1"/>
    <property type="molecule type" value="Genomic_DNA"/>
</dbReference>
<dbReference type="STRING" id="1650663.GCA_001486665_01441"/>
<dbReference type="GO" id="GO:0005737">
    <property type="term" value="C:cytoplasm"/>
    <property type="evidence" value="ECO:0007669"/>
    <property type="project" value="UniProtKB-SubCell"/>
</dbReference>
<dbReference type="Pfam" id="PF00072">
    <property type="entry name" value="Response_reg"/>
    <property type="match status" value="1"/>
</dbReference>
<keyword evidence="5" id="KW-0902">Two-component regulatory system</keyword>
<evidence type="ECO:0000259" key="12">
    <source>
        <dbReference type="PROSITE" id="PS50110"/>
    </source>
</evidence>
<evidence type="ECO:0000256" key="3">
    <source>
        <dbReference type="ARBA" id="ARBA00022490"/>
    </source>
</evidence>
<dbReference type="Pfam" id="PF17853">
    <property type="entry name" value="GGDEF_2"/>
    <property type="match status" value="1"/>
</dbReference>
<dbReference type="AlphaFoldDB" id="A0A4R1QKK0"/>
<evidence type="ECO:0000256" key="7">
    <source>
        <dbReference type="ARBA" id="ARBA00023125"/>
    </source>
</evidence>